<feature type="domain" description="Phosphoribosyltransferase" evidence="1">
    <location>
        <begin position="42"/>
        <end position="168"/>
    </location>
</feature>
<dbReference type="GeneID" id="63145011"/>
<organism evidence="2 5">
    <name type="scientific">Vagococcus fluvialis</name>
    <dbReference type="NCBI Taxonomy" id="2738"/>
    <lineage>
        <taxon>Bacteria</taxon>
        <taxon>Bacillati</taxon>
        <taxon>Bacillota</taxon>
        <taxon>Bacilli</taxon>
        <taxon>Lactobacillales</taxon>
        <taxon>Enterococcaceae</taxon>
        <taxon>Vagococcus</taxon>
    </lineage>
</organism>
<dbReference type="EC" id="2.4.2.7" evidence="2"/>
<reference evidence="2 5" key="2">
    <citation type="submission" date="2020-03" db="EMBL/GenBank/DDBJ databases">
        <title>Bacterial samples isolated from urine from healthy bovine heifers (Gyr breed).</title>
        <authorList>
            <person name="Giannattasio-Ferraz S."/>
            <person name="Maskeri L."/>
            <person name="Penido A."/>
            <person name="Barbosa-Stancioli E.F."/>
            <person name="Putonti C."/>
        </authorList>
    </citation>
    <scope>NUCLEOTIDE SEQUENCE [LARGE SCALE GENOMIC DNA]</scope>
    <source>
        <strain evidence="2 5">UFMG-H7</strain>
    </source>
</reference>
<dbReference type="EMBL" id="NGJX01000002">
    <property type="protein sequence ID" value="RSU04428.1"/>
    <property type="molecule type" value="Genomic_DNA"/>
</dbReference>
<keyword evidence="4" id="KW-1185">Reference proteome</keyword>
<dbReference type="SUPFAM" id="SSF53271">
    <property type="entry name" value="PRTase-like"/>
    <property type="match status" value="1"/>
</dbReference>
<keyword evidence="2" id="KW-0808">Transferase</keyword>
<dbReference type="AlphaFoldDB" id="A0A369B294"/>
<evidence type="ECO:0000313" key="5">
    <source>
        <dbReference type="Proteomes" id="UP000521358"/>
    </source>
</evidence>
<dbReference type="InterPro" id="IPR000836">
    <property type="entry name" value="PRTase_dom"/>
</dbReference>
<dbReference type="InterPro" id="IPR029057">
    <property type="entry name" value="PRTase-like"/>
</dbReference>
<dbReference type="PANTHER" id="PTHR43218">
    <property type="entry name" value="PHOSPHORIBOSYLTRANSFERASE-RELATED"/>
    <property type="match status" value="1"/>
</dbReference>
<gene>
    <name evidence="3" type="ORF">CBF32_03350</name>
    <name evidence="2" type="ORF">HED35_07500</name>
</gene>
<dbReference type="Pfam" id="PF00156">
    <property type="entry name" value="Pribosyltran"/>
    <property type="match status" value="1"/>
</dbReference>
<reference evidence="3 4" key="1">
    <citation type="submission" date="2017-05" db="EMBL/GenBank/DDBJ databases">
        <title>Vagococcus spp. assemblies.</title>
        <authorList>
            <person name="Gulvik C.A."/>
        </authorList>
    </citation>
    <scope>NUCLEOTIDE SEQUENCE [LARGE SCALE GENOMIC DNA]</scope>
    <source>
        <strain evidence="3 4">NCFB 2497</strain>
    </source>
</reference>
<dbReference type="OrthoDB" id="4213751at2"/>
<evidence type="ECO:0000313" key="3">
    <source>
        <dbReference type="EMBL" id="RSU04428.1"/>
    </source>
</evidence>
<dbReference type="Proteomes" id="UP000521358">
    <property type="component" value="Unassembled WGS sequence"/>
</dbReference>
<sequence>MKKHYELKVAGLTRNLPIIQVADDLAIASFVLLGDAEMTTVAASEIVKRLPENIDFLVTAEAKGIPLLQELARIKGFKSYIVARKSVKSYMESPLEASVFSITTQKEQTLYLDGHDVELIKDKKVAIIDDVISTGESLQALVNLVEKAGAKVVVKAAILAEGDAAKREDIVFLEELPLFPL</sequence>
<keyword evidence="2" id="KW-0328">Glycosyltransferase</keyword>
<accession>A0A369B294</accession>
<evidence type="ECO:0000313" key="4">
    <source>
        <dbReference type="Proteomes" id="UP000288197"/>
    </source>
</evidence>
<dbReference type="GO" id="GO:0003999">
    <property type="term" value="F:adenine phosphoribosyltransferase activity"/>
    <property type="evidence" value="ECO:0007669"/>
    <property type="project" value="UniProtKB-EC"/>
</dbReference>
<dbReference type="RefSeq" id="WP_114288380.1">
    <property type="nucleotide sequence ID" value="NZ_CP081470.1"/>
</dbReference>
<dbReference type="Gene3D" id="3.40.50.2020">
    <property type="match status" value="1"/>
</dbReference>
<proteinExistence type="predicted"/>
<dbReference type="NCBIfam" id="NF005592">
    <property type="entry name" value="PRK07322.1"/>
    <property type="match status" value="1"/>
</dbReference>
<dbReference type="CDD" id="cd06223">
    <property type="entry name" value="PRTases_typeI"/>
    <property type="match status" value="1"/>
</dbReference>
<evidence type="ECO:0000313" key="2">
    <source>
        <dbReference type="EMBL" id="NKC67927.1"/>
    </source>
</evidence>
<comment type="caution">
    <text evidence="2">The sequence shown here is derived from an EMBL/GenBank/DDBJ whole genome shotgun (WGS) entry which is preliminary data.</text>
</comment>
<dbReference type="EMBL" id="JAAVMB010000007">
    <property type="protein sequence ID" value="NKC67927.1"/>
    <property type="molecule type" value="Genomic_DNA"/>
</dbReference>
<evidence type="ECO:0000259" key="1">
    <source>
        <dbReference type="Pfam" id="PF00156"/>
    </source>
</evidence>
<protein>
    <submittedName>
        <fullName evidence="2">Adenine phosphoribosyltransferase</fullName>
        <ecNumber evidence="2">2.4.2.7</ecNumber>
    </submittedName>
</protein>
<name>A0A369B294_9ENTE</name>
<dbReference type="PANTHER" id="PTHR43218:SF1">
    <property type="entry name" value="PHOSPHORIBOSYLTRANSFERASE"/>
    <property type="match status" value="1"/>
</dbReference>
<dbReference type="Proteomes" id="UP000288197">
    <property type="component" value="Unassembled WGS sequence"/>
</dbReference>